<organism evidence="15 16">
    <name type="scientific">Balneicella halophila</name>
    <dbReference type="NCBI Taxonomy" id="1537566"/>
    <lineage>
        <taxon>Bacteria</taxon>
        <taxon>Pseudomonadati</taxon>
        <taxon>Bacteroidota</taxon>
        <taxon>Bacteroidia</taxon>
        <taxon>Bacteroidales</taxon>
        <taxon>Balneicellaceae</taxon>
        <taxon>Balneicella</taxon>
    </lineage>
</organism>
<dbReference type="InterPro" id="IPR004589">
    <property type="entry name" value="DNA_helicase_ATP-dep_RecQ"/>
</dbReference>
<evidence type="ECO:0000256" key="8">
    <source>
        <dbReference type="ARBA" id="ARBA00023235"/>
    </source>
</evidence>
<protein>
    <recommendedName>
        <fullName evidence="11">ATP-dependent DNA helicase RecQ</fullName>
        <ecNumber evidence="10">5.6.2.4</ecNumber>
    </recommendedName>
    <alternativeName>
        <fullName evidence="12">DNA 3'-5' helicase RecQ</fullName>
    </alternativeName>
</protein>
<dbReference type="FunFam" id="3.40.50.300:FF:001389">
    <property type="entry name" value="ATP-dependent DNA helicase RecQ"/>
    <property type="match status" value="1"/>
</dbReference>
<evidence type="ECO:0000256" key="1">
    <source>
        <dbReference type="ARBA" id="ARBA00005446"/>
    </source>
</evidence>
<dbReference type="EMBL" id="QENZ01000005">
    <property type="protein sequence ID" value="PVX50099.1"/>
    <property type="molecule type" value="Genomic_DNA"/>
</dbReference>
<dbReference type="AlphaFoldDB" id="A0A7L4UNI5"/>
<dbReference type="InterPro" id="IPR011545">
    <property type="entry name" value="DEAD/DEAH_box_helicase_dom"/>
</dbReference>
<dbReference type="GO" id="GO:0030894">
    <property type="term" value="C:replisome"/>
    <property type="evidence" value="ECO:0007669"/>
    <property type="project" value="TreeGrafter"/>
</dbReference>
<dbReference type="PANTHER" id="PTHR13710">
    <property type="entry name" value="DNA HELICASE RECQ FAMILY MEMBER"/>
    <property type="match status" value="1"/>
</dbReference>
<evidence type="ECO:0000313" key="15">
    <source>
        <dbReference type="EMBL" id="PVX50099.1"/>
    </source>
</evidence>
<keyword evidence="6" id="KW-0067">ATP-binding</keyword>
<dbReference type="GO" id="GO:0043138">
    <property type="term" value="F:3'-5' DNA helicase activity"/>
    <property type="evidence" value="ECO:0007669"/>
    <property type="project" value="UniProtKB-EC"/>
</dbReference>
<keyword evidence="3" id="KW-0547">Nucleotide-binding</keyword>
<proteinExistence type="inferred from homology"/>
<dbReference type="PROSITE" id="PS51194">
    <property type="entry name" value="HELICASE_CTER"/>
    <property type="match status" value="1"/>
</dbReference>
<dbReference type="InterPro" id="IPR001650">
    <property type="entry name" value="Helicase_C-like"/>
</dbReference>
<evidence type="ECO:0000256" key="7">
    <source>
        <dbReference type="ARBA" id="ARBA00023125"/>
    </source>
</evidence>
<evidence type="ECO:0000256" key="6">
    <source>
        <dbReference type="ARBA" id="ARBA00022840"/>
    </source>
</evidence>
<evidence type="ECO:0000256" key="5">
    <source>
        <dbReference type="ARBA" id="ARBA00022806"/>
    </source>
</evidence>
<gene>
    <name evidence="15" type="ORF">C7377_1749</name>
</gene>
<dbReference type="EC" id="5.6.2.4" evidence="10"/>
<dbReference type="NCBIfam" id="TIGR00614">
    <property type="entry name" value="recQ_fam"/>
    <property type="match status" value="1"/>
</dbReference>
<dbReference type="GO" id="GO:0005737">
    <property type="term" value="C:cytoplasm"/>
    <property type="evidence" value="ECO:0007669"/>
    <property type="project" value="TreeGrafter"/>
</dbReference>
<keyword evidence="8" id="KW-0413">Isomerase</keyword>
<name>A0A7L4UNI5_BALHA</name>
<reference evidence="15 16" key="1">
    <citation type="submission" date="2018-05" db="EMBL/GenBank/DDBJ databases">
        <title>Genomic Encyclopedia of Type Strains, Phase IV (KMG-IV): sequencing the most valuable type-strain genomes for metagenomic binning, comparative biology and taxonomic classification.</title>
        <authorList>
            <person name="Goeker M."/>
        </authorList>
    </citation>
    <scope>NUCLEOTIDE SEQUENCE [LARGE SCALE GENOMIC DNA]</scope>
    <source>
        <strain evidence="15 16">DSM 28579</strain>
    </source>
</reference>
<evidence type="ECO:0000256" key="4">
    <source>
        <dbReference type="ARBA" id="ARBA00022801"/>
    </source>
</evidence>
<dbReference type="InterPro" id="IPR036388">
    <property type="entry name" value="WH-like_DNA-bd_sf"/>
</dbReference>
<keyword evidence="2" id="KW-0479">Metal-binding</keyword>
<dbReference type="Proteomes" id="UP000251835">
    <property type="component" value="Unassembled WGS sequence"/>
</dbReference>
<dbReference type="SMART" id="SM00487">
    <property type="entry name" value="DEXDc"/>
    <property type="match status" value="1"/>
</dbReference>
<evidence type="ECO:0000256" key="12">
    <source>
        <dbReference type="ARBA" id="ARBA00044550"/>
    </source>
</evidence>
<dbReference type="Pfam" id="PF00270">
    <property type="entry name" value="DEAD"/>
    <property type="match status" value="1"/>
</dbReference>
<evidence type="ECO:0000256" key="10">
    <source>
        <dbReference type="ARBA" id="ARBA00034808"/>
    </source>
</evidence>
<evidence type="ECO:0000256" key="11">
    <source>
        <dbReference type="ARBA" id="ARBA00044535"/>
    </source>
</evidence>
<dbReference type="GO" id="GO:0006281">
    <property type="term" value="P:DNA repair"/>
    <property type="evidence" value="ECO:0007669"/>
    <property type="project" value="TreeGrafter"/>
</dbReference>
<feature type="domain" description="Helicase ATP-binding" evidence="13">
    <location>
        <begin position="36"/>
        <end position="204"/>
    </location>
</feature>
<evidence type="ECO:0000256" key="2">
    <source>
        <dbReference type="ARBA" id="ARBA00022723"/>
    </source>
</evidence>
<dbReference type="Gene3D" id="1.10.10.10">
    <property type="entry name" value="Winged helix-like DNA-binding domain superfamily/Winged helix DNA-binding domain"/>
    <property type="match status" value="1"/>
</dbReference>
<dbReference type="OrthoDB" id="9763310at2"/>
<dbReference type="GO" id="GO:0009378">
    <property type="term" value="F:four-way junction helicase activity"/>
    <property type="evidence" value="ECO:0007669"/>
    <property type="project" value="TreeGrafter"/>
</dbReference>
<dbReference type="Pfam" id="PF16124">
    <property type="entry name" value="RecQ_Zn_bind"/>
    <property type="match status" value="1"/>
</dbReference>
<comment type="catalytic activity">
    <reaction evidence="9">
        <text>Couples ATP hydrolysis with the unwinding of duplex DNA by translocating in the 3'-5' direction.</text>
        <dbReference type="EC" id="5.6.2.4"/>
    </reaction>
</comment>
<evidence type="ECO:0000259" key="14">
    <source>
        <dbReference type="PROSITE" id="PS51194"/>
    </source>
</evidence>
<dbReference type="SUPFAM" id="SSF52540">
    <property type="entry name" value="P-loop containing nucleoside triphosphate hydrolases"/>
    <property type="match status" value="1"/>
</dbReference>
<dbReference type="PROSITE" id="PS51192">
    <property type="entry name" value="HELICASE_ATP_BIND_1"/>
    <property type="match status" value="1"/>
</dbReference>
<feature type="domain" description="Helicase C-terminal" evidence="14">
    <location>
        <begin position="224"/>
        <end position="374"/>
    </location>
</feature>
<keyword evidence="4" id="KW-0378">Hydrolase</keyword>
<dbReference type="GO" id="GO:0006310">
    <property type="term" value="P:DNA recombination"/>
    <property type="evidence" value="ECO:0007669"/>
    <property type="project" value="InterPro"/>
</dbReference>
<dbReference type="GO" id="GO:0043590">
    <property type="term" value="C:bacterial nucleoid"/>
    <property type="evidence" value="ECO:0007669"/>
    <property type="project" value="TreeGrafter"/>
</dbReference>
<evidence type="ECO:0000313" key="16">
    <source>
        <dbReference type="Proteomes" id="UP000251835"/>
    </source>
</evidence>
<comment type="similarity">
    <text evidence="1">Belongs to the helicase family. RecQ subfamily.</text>
</comment>
<dbReference type="SMART" id="SM00490">
    <property type="entry name" value="HELICc"/>
    <property type="match status" value="1"/>
</dbReference>
<dbReference type="GO" id="GO:0003677">
    <property type="term" value="F:DNA binding"/>
    <property type="evidence" value="ECO:0007669"/>
    <property type="project" value="UniProtKB-KW"/>
</dbReference>
<dbReference type="Pfam" id="PF00271">
    <property type="entry name" value="Helicase_C"/>
    <property type="match status" value="1"/>
</dbReference>
<dbReference type="GO" id="GO:0005524">
    <property type="term" value="F:ATP binding"/>
    <property type="evidence" value="ECO:0007669"/>
    <property type="project" value="UniProtKB-KW"/>
</dbReference>
<dbReference type="GO" id="GO:0046872">
    <property type="term" value="F:metal ion binding"/>
    <property type="evidence" value="ECO:0007669"/>
    <property type="project" value="UniProtKB-KW"/>
</dbReference>
<sequence length="643" mass="73681">MSNNLFNFKVTSVKPIDILNKYWGYDAFRELQEPIIQSILSGKDTLALMPTGGGKSITFQVPALMQEGLCLVITPLVALMKDQVQGLKRKEIKAEAIYTGLTRAEIQQIINRCIYTDMKLLYVSPERIEGHYFRQYLANMPISMIAVDEAHCISQWGYDFRPSYLKIANIRELFPDVPVLAVTATATQRVVKDIQEKLAFKESNVFKKSFERKNLSYIVRTVEDKFQYLLKILTRSNGSAIVYVRSRKKTKEIATYLQDNGISSTFFHAGLPEEVKTVRQQSWTENKVRVIVATNAFGMGIDKPDVRVVVHIDLPDSLEAYFQEAGRAGRDEHPAFAVLLYHPSDRAKLQKRISQKFPKKKTVRKTYTAVSNFLGLMEGEGANQSFALDIGKFVTKFKLSLSDTYNSLALLKNAGAIDFIEELDNPSRILFRMQRDDLYSFQVANKTLDNFIKLLLRMYSGVFTDYVRINEYNIAKKTKLTVEQVKTTLILLAKEKVIYYVPRIKSPYIFYPDGRIPENYISLDKHVYKIPKQLYQDKILSVVKYAEHKHRCRSQMLLAYFDDYSSKPCGHCDVCVAKKKNFPPNSNVQAIAEAITSALKSDPIAIKDLEMQFDDTDTFHLALFWLLDNKKICLFPKNQVALC</sequence>
<dbReference type="CDD" id="cd17920">
    <property type="entry name" value="DEXHc_RecQ"/>
    <property type="match status" value="1"/>
</dbReference>
<dbReference type="InterPro" id="IPR014001">
    <property type="entry name" value="Helicase_ATP-bd"/>
</dbReference>
<comment type="caution">
    <text evidence="15">The sequence shown here is derived from an EMBL/GenBank/DDBJ whole genome shotgun (WGS) entry which is preliminary data.</text>
</comment>
<evidence type="ECO:0000259" key="13">
    <source>
        <dbReference type="PROSITE" id="PS51192"/>
    </source>
</evidence>
<keyword evidence="7" id="KW-0238">DNA-binding</keyword>
<evidence type="ECO:0000256" key="9">
    <source>
        <dbReference type="ARBA" id="ARBA00034617"/>
    </source>
</evidence>
<dbReference type="InterPro" id="IPR032284">
    <property type="entry name" value="RecQ_Zn-bd"/>
</dbReference>
<dbReference type="InterPro" id="IPR027417">
    <property type="entry name" value="P-loop_NTPase"/>
</dbReference>
<dbReference type="Gene3D" id="3.40.50.300">
    <property type="entry name" value="P-loop containing nucleotide triphosphate hydrolases"/>
    <property type="match status" value="2"/>
</dbReference>
<keyword evidence="16" id="KW-1185">Reference proteome</keyword>
<dbReference type="GO" id="GO:0016787">
    <property type="term" value="F:hydrolase activity"/>
    <property type="evidence" value="ECO:0007669"/>
    <property type="project" value="UniProtKB-KW"/>
</dbReference>
<evidence type="ECO:0000256" key="3">
    <source>
        <dbReference type="ARBA" id="ARBA00022741"/>
    </source>
</evidence>
<dbReference type="PANTHER" id="PTHR13710:SF105">
    <property type="entry name" value="ATP-DEPENDENT DNA HELICASE Q1"/>
    <property type="match status" value="1"/>
</dbReference>
<accession>A0A7L4UNI5</accession>
<keyword evidence="5 15" id="KW-0347">Helicase</keyword>